<reference evidence="2 3" key="1">
    <citation type="journal article" date="2007" name="Nature">
        <title>Evolution of genes and genomes on the Drosophila phylogeny.</title>
        <authorList>
            <consortium name="Drosophila 12 Genomes Consortium"/>
            <person name="Clark A.G."/>
            <person name="Eisen M.B."/>
            <person name="Smith D.R."/>
            <person name="Bergman C.M."/>
            <person name="Oliver B."/>
            <person name="Markow T.A."/>
            <person name="Kaufman T.C."/>
            <person name="Kellis M."/>
            <person name="Gelbart W."/>
            <person name="Iyer V.N."/>
            <person name="Pollard D.A."/>
            <person name="Sackton T.B."/>
            <person name="Larracuente A.M."/>
            <person name="Singh N.D."/>
            <person name="Abad J.P."/>
            <person name="Abt D.N."/>
            <person name="Adryan B."/>
            <person name="Aguade M."/>
            <person name="Akashi H."/>
            <person name="Anderson W.W."/>
            <person name="Aquadro C.F."/>
            <person name="Ardell D.H."/>
            <person name="Arguello R."/>
            <person name="Artieri C.G."/>
            <person name="Barbash D.A."/>
            <person name="Barker D."/>
            <person name="Barsanti P."/>
            <person name="Batterham P."/>
            <person name="Batzoglou S."/>
            <person name="Begun D."/>
            <person name="Bhutkar A."/>
            <person name="Blanco E."/>
            <person name="Bosak S.A."/>
            <person name="Bradley R.K."/>
            <person name="Brand A.D."/>
            <person name="Brent M.R."/>
            <person name="Brooks A.N."/>
            <person name="Brown R.H."/>
            <person name="Butlin R.K."/>
            <person name="Caggese C."/>
            <person name="Calvi B.R."/>
            <person name="Bernardo de Carvalho A."/>
            <person name="Caspi A."/>
            <person name="Castrezana S."/>
            <person name="Celniker S.E."/>
            <person name="Chang J.L."/>
            <person name="Chapple C."/>
            <person name="Chatterji S."/>
            <person name="Chinwalla A."/>
            <person name="Civetta A."/>
            <person name="Clifton S.W."/>
            <person name="Comeron J.M."/>
            <person name="Costello J.C."/>
            <person name="Coyne J.A."/>
            <person name="Daub J."/>
            <person name="David R.G."/>
            <person name="Delcher A.L."/>
            <person name="Delehaunty K."/>
            <person name="Do C.B."/>
            <person name="Ebling H."/>
            <person name="Edwards K."/>
            <person name="Eickbush T."/>
            <person name="Evans J.D."/>
            <person name="Filipski A."/>
            <person name="Findeiss S."/>
            <person name="Freyhult E."/>
            <person name="Fulton L."/>
            <person name="Fulton R."/>
            <person name="Garcia A.C."/>
            <person name="Gardiner A."/>
            <person name="Garfield D.A."/>
            <person name="Garvin B.E."/>
            <person name="Gibson G."/>
            <person name="Gilbert D."/>
            <person name="Gnerre S."/>
            <person name="Godfrey J."/>
            <person name="Good R."/>
            <person name="Gotea V."/>
            <person name="Gravely B."/>
            <person name="Greenberg A.J."/>
            <person name="Griffiths-Jones S."/>
            <person name="Gross S."/>
            <person name="Guigo R."/>
            <person name="Gustafson E.A."/>
            <person name="Haerty W."/>
            <person name="Hahn M.W."/>
            <person name="Halligan D.L."/>
            <person name="Halpern A.L."/>
            <person name="Halter G.M."/>
            <person name="Han M.V."/>
            <person name="Heger A."/>
            <person name="Hillier L."/>
            <person name="Hinrichs A.S."/>
            <person name="Holmes I."/>
            <person name="Hoskins R.A."/>
            <person name="Hubisz M.J."/>
            <person name="Hultmark D."/>
            <person name="Huntley M.A."/>
            <person name="Jaffe D.B."/>
            <person name="Jagadeeshan S."/>
            <person name="Jeck W.R."/>
            <person name="Johnson J."/>
            <person name="Jones C.D."/>
            <person name="Jordan W.C."/>
            <person name="Karpen G.H."/>
            <person name="Kataoka E."/>
            <person name="Keightley P.D."/>
            <person name="Kheradpour P."/>
            <person name="Kirkness E.F."/>
            <person name="Koerich L.B."/>
            <person name="Kristiansen K."/>
            <person name="Kudrna D."/>
            <person name="Kulathinal R.J."/>
            <person name="Kumar S."/>
            <person name="Kwok R."/>
            <person name="Lander E."/>
            <person name="Langley C.H."/>
            <person name="Lapoint R."/>
            <person name="Lazzaro B.P."/>
            <person name="Lee S.J."/>
            <person name="Levesque L."/>
            <person name="Li R."/>
            <person name="Lin C.F."/>
            <person name="Lin M.F."/>
            <person name="Lindblad-Toh K."/>
            <person name="Llopart A."/>
            <person name="Long M."/>
            <person name="Low L."/>
            <person name="Lozovsky E."/>
            <person name="Lu J."/>
            <person name="Luo M."/>
            <person name="Machado C.A."/>
            <person name="Makalowski W."/>
            <person name="Marzo M."/>
            <person name="Matsuda M."/>
            <person name="Matzkin L."/>
            <person name="McAllister B."/>
            <person name="McBride C.S."/>
            <person name="McKernan B."/>
            <person name="McKernan K."/>
            <person name="Mendez-Lago M."/>
            <person name="Minx P."/>
            <person name="Mollenhauer M.U."/>
            <person name="Montooth K."/>
            <person name="Mount S.M."/>
            <person name="Mu X."/>
            <person name="Myers E."/>
            <person name="Negre B."/>
            <person name="Newfeld S."/>
            <person name="Nielsen R."/>
            <person name="Noor M.A."/>
            <person name="O'Grady P."/>
            <person name="Pachter L."/>
            <person name="Papaceit M."/>
            <person name="Parisi M.J."/>
            <person name="Parisi M."/>
            <person name="Parts L."/>
            <person name="Pedersen J.S."/>
            <person name="Pesole G."/>
            <person name="Phillippy A.M."/>
            <person name="Ponting C.P."/>
            <person name="Pop M."/>
            <person name="Porcelli D."/>
            <person name="Powell J.R."/>
            <person name="Prohaska S."/>
            <person name="Pruitt K."/>
            <person name="Puig M."/>
            <person name="Quesneville H."/>
            <person name="Ram K.R."/>
            <person name="Rand D."/>
            <person name="Rasmussen M.D."/>
            <person name="Reed L.K."/>
            <person name="Reenan R."/>
            <person name="Reily A."/>
            <person name="Remington K.A."/>
            <person name="Rieger T.T."/>
            <person name="Ritchie M.G."/>
            <person name="Robin C."/>
            <person name="Rogers Y.H."/>
            <person name="Rohde C."/>
            <person name="Rozas J."/>
            <person name="Rubenfield M.J."/>
            <person name="Ruiz A."/>
            <person name="Russo S."/>
            <person name="Salzberg S.L."/>
            <person name="Sanchez-Gracia A."/>
            <person name="Saranga D.J."/>
            <person name="Sato H."/>
            <person name="Schaeffer S.W."/>
            <person name="Schatz M.C."/>
            <person name="Schlenke T."/>
            <person name="Schwartz R."/>
            <person name="Segarra C."/>
            <person name="Singh R.S."/>
            <person name="Sirot L."/>
            <person name="Sirota M."/>
            <person name="Sisneros N.B."/>
            <person name="Smith C.D."/>
            <person name="Smith T.F."/>
            <person name="Spieth J."/>
            <person name="Stage D.E."/>
            <person name="Stark A."/>
            <person name="Stephan W."/>
            <person name="Strausberg R.L."/>
            <person name="Strempel S."/>
            <person name="Sturgill D."/>
            <person name="Sutton G."/>
            <person name="Sutton G.G."/>
            <person name="Tao W."/>
            <person name="Teichmann S."/>
            <person name="Tobari Y.N."/>
            <person name="Tomimura Y."/>
            <person name="Tsolas J.M."/>
            <person name="Valente V.L."/>
            <person name="Venter E."/>
            <person name="Venter J.C."/>
            <person name="Vicario S."/>
            <person name="Vieira F.G."/>
            <person name="Vilella A.J."/>
            <person name="Villasante A."/>
            <person name="Walenz B."/>
            <person name="Wang J."/>
            <person name="Wasserman M."/>
            <person name="Watts T."/>
            <person name="Wilson D."/>
            <person name="Wilson R.K."/>
            <person name="Wing R.A."/>
            <person name="Wolfner M.F."/>
            <person name="Wong A."/>
            <person name="Wong G.K."/>
            <person name="Wu C.I."/>
            <person name="Wu G."/>
            <person name="Yamamoto D."/>
            <person name="Yang H.P."/>
            <person name="Yang S.P."/>
            <person name="Yorke J.A."/>
            <person name="Yoshida K."/>
            <person name="Zdobnov E."/>
            <person name="Zhang P."/>
            <person name="Zhang Y."/>
            <person name="Zimin A.V."/>
            <person name="Baldwin J."/>
            <person name="Abdouelleil A."/>
            <person name="Abdulkadir J."/>
            <person name="Abebe A."/>
            <person name="Abera B."/>
            <person name="Abreu J."/>
            <person name="Acer S.C."/>
            <person name="Aftuck L."/>
            <person name="Alexander A."/>
            <person name="An P."/>
            <person name="Anderson E."/>
            <person name="Anderson S."/>
            <person name="Arachi H."/>
            <person name="Azer M."/>
            <person name="Bachantsang P."/>
            <person name="Barry A."/>
            <person name="Bayul T."/>
            <person name="Berlin A."/>
            <person name="Bessette D."/>
            <person name="Bloom T."/>
            <person name="Blye J."/>
            <person name="Boguslavskiy L."/>
            <person name="Bonnet C."/>
            <person name="Boukhgalter B."/>
            <person name="Bourzgui I."/>
            <person name="Brown A."/>
            <person name="Cahill P."/>
            <person name="Channer S."/>
            <person name="Cheshatsang Y."/>
            <person name="Chuda L."/>
            <person name="Citroen M."/>
            <person name="Collymore A."/>
            <person name="Cooke P."/>
            <person name="Costello M."/>
            <person name="D'Aco K."/>
            <person name="Daza R."/>
            <person name="De Haan G."/>
            <person name="DeGray S."/>
            <person name="DeMaso C."/>
            <person name="Dhargay N."/>
            <person name="Dooley K."/>
            <person name="Dooley E."/>
            <person name="Doricent M."/>
            <person name="Dorje P."/>
            <person name="Dorjee K."/>
            <person name="Dupes A."/>
            <person name="Elong R."/>
            <person name="Falk J."/>
            <person name="Farina A."/>
            <person name="Faro S."/>
            <person name="Ferguson D."/>
            <person name="Fisher S."/>
            <person name="Foley C.D."/>
            <person name="Franke A."/>
            <person name="Friedrich D."/>
            <person name="Gadbois L."/>
            <person name="Gearin G."/>
            <person name="Gearin C.R."/>
            <person name="Giannoukos G."/>
            <person name="Goode T."/>
            <person name="Graham J."/>
            <person name="Grandbois E."/>
            <person name="Grewal S."/>
            <person name="Gyaltsen K."/>
            <person name="Hafez N."/>
            <person name="Hagos B."/>
            <person name="Hall J."/>
            <person name="Henson C."/>
            <person name="Hollinger A."/>
            <person name="Honan T."/>
            <person name="Huard M.D."/>
            <person name="Hughes L."/>
            <person name="Hurhula B."/>
            <person name="Husby M.E."/>
            <person name="Kamat A."/>
            <person name="Kanga B."/>
            <person name="Kashin S."/>
            <person name="Khazanovich D."/>
            <person name="Kisner P."/>
            <person name="Lance K."/>
            <person name="Lara M."/>
            <person name="Lee W."/>
            <person name="Lennon N."/>
            <person name="Letendre F."/>
            <person name="LeVine R."/>
            <person name="Lipovsky A."/>
            <person name="Liu X."/>
            <person name="Liu J."/>
            <person name="Liu S."/>
            <person name="Lokyitsang T."/>
            <person name="Lokyitsang Y."/>
            <person name="Lubonja R."/>
            <person name="Lui A."/>
            <person name="MacDonald P."/>
            <person name="Magnisalis V."/>
            <person name="Maru K."/>
            <person name="Matthews C."/>
            <person name="McCusker W."/>
            <person name="McDonough S."/>
            <person name="Mehta T."/>
            <person name="Meldrim J."/>
            <person name="Meneus L."/>
            <person name="Mihai O."/>
            <person name="Mihalev A."/>
            <person name="Mihova T."/>
            <person name="Mittelman R."/>
            <person name="Mlenga V."/>
            <person name="Montmayeur A."/>
            <person name="Mulrain L."/>
            <person name="Navidi A."/>
            <person name="Naylor J."/>
            <person name="Negash T."/>
            <person name="Nguyen T."/>
            <person name="Nguyen N."/>
            <person name="Nicol R."/>
            <person name="Norbu C."/>
            <person name="Norbu N."/>
            <person name="Novod N."/>
            <person name="O'Neill B."/>
            <person name="Osman S."/>
            <person name="Markiewicz E."/>
            <person name="Oyono O.L."/>
            <person name="Patti C."/>
            <person name="Phunkhang P."/>
            <person name="Pierre F."/>
            <person name="Priest M."/>
            <person name="Raghuraman S."/>
            <person name="Rege F."/>
            <person name="Reyes R."/>
            <person name="Rise C."/>
            <person name="Rogov P."/>
            <person name="Ross K."/>
            <person name="Ryan E."/>
            <person name="Settipalli S."/>
            <person name="Shea T."/>
            <person name="Sherpa N."/>
            <person name="Shi L."/>
            <person name="Shih D."/>
            <person name="Sparrow T."/>
            <person name="Spaulding J."/>
            <person name="Stalker J."/>
            <person name="Stange-Thomann N."/>
            <person name="Stavropoulos S."/>
            <person name="Stone C."/>
            <person name="Strader C."/>
            <person name="Tesfaye S."/>
            <person name="Thomson T."/>
            <person name="Thoulutsang Y."/>
            <person name="Thoulutsang D."/>
            <person name="Topham K."/>
            <person name="Topping I."/>
            <person name="Tsamla T."/>
            <person name="Vassiliev H."/>
            <person name="Vo A."/>
            <person name="Wangchuk T."/>
            <person name="Wangdi T."/>
            <person name="Weiand M."/>
            <person name="Wilkinson J."/>
            <person name="Wilson A."/>
            <person name="Yadav S."/>
            <person name="Young G."/>
            <person name="Yu Q."/>
            <person name="Zembek L."/>
            <person name="Zhong D."/>
            <person name="Zimmer A."/>
            <person name="Zwirko Z."/>
            <person name="Jaffe D.B."/>
            <person name="Alvarez P."/>
            <person name="Brockman W."/>
            <person name="Butler J."/>
            <person name="Chin C."/>
            <person name="Gnerre S."/>
            <person name="Grabherr M."/>
            <person name="Kleber M."/>
            <person name="Mauceli E."/>
            <person name="MacCallum I."/>
        </authorList>
    </citation>
    <scope>NUCLEOTIDE SEQUENCE [LARGE SCALE GENOMIC DNA]</scope>
    <source>
        <strain evidence="3">Rob3c / Tucson 14021-0248.25</strain>
    </source>
</reference>
<accession>B4HSL9</accession>
<feature type="compositionally biased region" description="Basic and acidic residues" evidence="1">
    <location>
        <begin position="1"/>
        <end position="12"/>
    </location>
</feature>
<feature type="region of interest" description="Disordered" evidence="1">
    <location>
        <begin position="1"/>
        <end position="81"/>
    </location>
</feature>
<evidence type="ECO:0000313" key="3">
    <source>
        <dbReference type="Proteomes" id="UP000001292"/>
    </source>
</evidence>
<dbReference type="EMBL" id="CH480816">
    <property type="protein sequence ID" value="EDW47046.1"/>
    <property type="molecule type" value="Genomic_DNA"/>
</dbReference>
<proteinExistence type="predicted"/>
<sequence length="81" mass="8640">MENESVKSEHSGRSRRSRNHTTTAEGVAAELVAAVAEEAVSTTATTESGTAPDIPTAAHTPRSRARDFNGATWHRTRPALI</sequence>
<dbReference type="Proteomes" id="UP000001292">
    <property type="component" value="Unassembled WGS sequence"/>
</dbReference>
<dbReference type="AlphaFoldDB" id="B4HSL9"/>
<keyword evidence="3" id="KW-1185">Reference proteome</keyword>
<evidence type="ECO:0000313" key="2">
    <source>
        <dbReference type="EMBL" id="EDW47046.1"/>
    </source>
</evidence>
<name>B4HSL9_DROSE</name>
<dbReference type="HOGENOM" id="CLU_2576396_0_0_1"/>
<evidence type="ECO:0000256" key="1">
    <source>
        <dbReference type="SAM" id="MobiDB-lite"/>
    </source>
</evidence>
<feature type="compositionally biased region" description="Low complexity" evidence="1">
    <location>
        <begin position="21"/>
        <end position="51"/>
    </location>
</feature>
<organism evidence="3">
    <name type="scientific">Drosophila sechellia</name>
    <name type="common">Fruit fly</name>
    <dbReference type="NCBI Taxonomy" id="7238"/>
    <lineage>
        <taxon>Eukaryota</taxon>
        <taxon>Metazoa</taxon>
        <taxon>Ecdysozoa</taxon>
        <taxon>Arthropoda</taxon>
        <taxon>Hexapoda</taxon>
        <taxon>Insecta</taxon>
        <taxon>Pterygota</taxon>
        <taxon>Neoptera</taxon>
        <taxon>Endopterygota</taxon>
        <taxon>Diptera</taxon>
        <taxon>Brachycera</taxon>
        <taxon>Muscomorpha</taxon>
        <taxon>Ephydroidea</taxon>
        <taxon>Drosophilidae</taxon>
        <taxon>Drosophila</taxon>
        <taxon>Sophophora</taxon>
    </lineage>
</organism>
<dbReference type="KEGG" id="dse:6608296"/>
<gene>
    <name evidence="2" type="primary">Dsec\GM21092</name>
    <name evidence="2" type="ORF">Dsec_GM21092</name>
</gene>
<protein>
    <submittedName>
        <fullName evidence="2">GM21092</fullName>
    </submittedName>
</protein>